<proteinExistence type="predicted"/>
<keyword evidence="8" id="KW-1185">Reference proteome</keyword>
<reference evidence="7 9" key="2">
    <citation type="submission" date="2014-01" db="EMBL/GenBank/DDBJ databases">
        <title>Draft genome sequencing of Bacillus alcalophilus CGMCC 1.3604.</title>
        <authorList>
            <person name="Yang J."/>
            <person name="Diao L."/>
            <person name="Yang S."/>
        </authorList>
    </citation>
    <scope>NUCLEOTIDE SEQUENCE [LARGE SCALE GENOMIC DNA]</scope>
    <source>
        <strain evidence="7 9">CGMCC 1.3604</strain>
    </source>
</reference>
<dbReference type="EC" id="1.3.1.76" evidence="2"/>
<evidence type="ECO:0000256" key="3">
    <source>
        <dbReference type="ARBA" id="ARBA00023002"/>
    </source>
</evidence>
<evidence type="ECO:0000256" key="5">
    <source>
        <dbReference type="ARBA" id="ARBA00023244"/>
    </source>
</evidence>
<comment type="pathway">
    <text evidence="1">Porphyrin-containing compound metabolism; siroheme biosynthesis; sirohydrochlorin from precorrin-2: step 1/1.</text>
</comment>
<dbReference type="Pfam" id="PF13241">
    <property type="entry name" value="NAD_binding_7"/>
    <property type="match status" value="1"/>
</dbReference>
<dbReference type="InterPro" id="IPR042518">
    <property type="entry name" value="SirC_C"/>
</dbReference>
<sequence>MADFIPVNLKVKNKKITMIGGGQVAYRHTKRFLAAGANVTIVSAQMIEPFFVLETEAKLTLQIREVLASERFETDLLCLATDDEQLNHSLYDNNQHLSFIYLANDLEQSDLHFMCKLEQGPFVFAWSTNGASPAYAKSLSEKFKKQLPLDRIESDLQFLGKARVLIKGFQLPSNIQKKLLKEIAEESFLKDSNREGNLLQRLVDSKGHE</sequence>
<evidence type="ECO:0000313" key="7">
    <source>
        <dbReference type="EMBL" id="THG88996.1"/>
    </source>
</evidence>
<comment type="caution">
    <text evidence="6">The sequence shown here is derived from an EMBL/GenBank/DDBJ whole genome shotgun (WGS) entry which is preliminary data.</text>
</comment>
<dbReference type="SUPFAM" id="SSF51735">
    <property type="entry name" value="NAD(P)-binding Rossmann-fold domains"/>
    <property type="match status" value="1"/>
</dbReference>
<dbReference type="InterPro" id="IPR028161">
    <property type="entry name" value="Met8-like"/>
</dbReference>
<reference evidence="6 8" key="1">
    <citation type="journal article" date="2014" name="Genome Announc.">
        <title>Draft Genome Sequence of Bacillus alcalophilus AV1934, a Classic Alkaliphile Isolated from Human Feces in 1934.</title>
        <authorList>
            <person name="Attie O."/>
            <person name="Jayaprakash A."/>
            <person name="Shah H."/>
            <person name="Paulsen I.T."/>
            <person name="Morino M."/>
            <person name="Takahashi Y."/>
            <person name="Narumi I."/>
            <person name="Sachidanandam R."/>
            <person name="Satoh K."/>
            <person name="Ito M."/>
            <person name="Krulwich T.A."/>
        </authorList>
    </citation>
    <scope>NUCLEOTIDE SEQUENCE [LARGE SCALE GENOMIC DNA]</scope>
    <source>
        <strain evidence="6 8">AV1934</strain>
    </source>
</reference>
<dbReference type="UniPathway" id="UPA00262">
    <property type="reaction ID" value="UER00222"/>
</dbReference>
<name>A0A094WJS4_ALKAL</name>
<keyword evidence="5" id="KW-0627">Porphyrin biosynthesis</keyword>
<gene>
    <name evidence="7" type="ORF">AJ85_20165</name>
    <name evidence="6" type="ORF">BALCAV_0212210</name>
</gene>
<dbReference type="STRING" id="1218173.BALCAV_0212210"/>
<dbReference type="Proteomes" id="UP000002754">
    <property type="component" value="Unassembled WGS sequence"/>
</dbReference>
<dbReference type="GO" id="GO:0019354">
    <property type="term" value="P:siroheme biosynthetic process"/>
    <property type="evidence" value="ECO:0007669"/>
    <property type="project" value="UniProtKB-UniPathway"/>
</dbReference>
<keyword evidence="4" id="KW-0520">NAD</keyword>
<dbReference type="GO" id="GO:0004325">
    <property type="term" value="F:ferrochelatase activity"/>
    <property type="evidence" value="ECO:0007669"/>
    <property type="project" value="InterPro"/>
</dbReference>
<dbReference type="Proteomes" id="UP000297014">
    <property type="component" value="Unassembled WGS sequence"/>
</dbReference>
<dbReference type="PANTHER" id="PTHR35330">
    <property type="entry name" value="SIROHEME BIOSYNTHESIS PROTEIN MET8"/>
    <property type="match status" value="1"/>
</dbReference>
<organism evidence="6 8">
    <name type="scientific">Alkalihalobacillus alcalophilus ATCC 27647 = CGMCC 1.3604</name>
    <dbReference type="NCBI Taxonomy" id="1218173"/>
    <lineage>
        <taxon>Bacteria</taxon>
        <taxon>Bacillati</taxon>
        <taxon>Bacillota</taxon>
        <taxon>Bacilli</taxon>
        <taxon>Bacillales</taxon>
        <taxon>Bacillaceae</taxon>
        <taxon>Alkalihalobacillus</taxon>
    </lineage>
</organism>
<keyword evidence="3" id="KW-0560">Oxidoreductase</keyword>
<dbReference type="EMBL" id="JALP01000278">
    <property type="protein sequence ID" value="THG88996.1"/>
    <property type="molecule type" value="Genomic_DNA"/>
</dbReference>
<dbReference type="EMBL" id="ALPT02000037">
    <property type="protein sequence ID" value="KGA97086.1"/>
    <property type="molecule type" value="Genomic_DNA"/>
</dbReference>
<dbReference type="Gene3D" id="1.10.8.610">
    <property type="entry name" value="SirC, precorrin-2 dehydrogenase, C-terminal helical domain-like"/>
    <property type="match status" value="1"/>
</dbReference>
<evidence type="ECO:0000256" key="1">
    <source>
        <dbReference type="ARBA" id="ARBA00005010"/>
    </source>
</evidence>
<protein>
    <recommendedName>
        <fullName evidence="2">precorrin-2 dehydrogenase</fullName>
        <ecNumber evidence="2">1.3.1.76</ecNumber>
    </recommendedName>
</protein>
<dbReference type="GO" id="GO:0043115">
    <property type="term" value="F:precorrin-2 dehydrogenase activity"/>
    <property type="evidence" value="ECO:0007669"/>
    <property type="project" value="UniProtKB-EC"/>
</dbReference>
<dbReference type="eggNOG" id="COG1648">
    <property type="taxonomic scope" value="Bacteria"/>
</dbReference>
<dbReference type="PANTHER" id="PTHR35330:SF1">
    <property type="entry name" value="SIROHEME BIOSYNTHESIS PROTEIN MET8"/>
    <property type="match status" value="1"/>
</dbReference>
<dbReference type="Pfam" id="PF22440">
    <property type="entry name" value="SirC_C"/>
    <property type="match status" value="1"/>
</dbReference>
<evidence type="ECO:0000256" key="2">
    <source>
        <dbReference type="ARBA" id="ARBA00012400"/>
    </source>
</evidence>
<dbReference type="RefSeq" id="WP_003324340.1">
    <property type="nucleotide sequence ID" value="NZ_ALPT02000037.1"/>
</dbReference>
<evidence type="ECO:0000313" key="8">
    <source>
        <dbReference type="Proteomes" id="UP000002754"/>
    </source>
</evidence>
<dbReference type="OrthoDB" id="9773765at2"/>
<evidence type="ECO:0000313" key="6">
    <source>
        <dbReference type="EMBL" id="KGA97086.1"/>
    </source>
</evidence>
<dbReference type="InterPro" id="IPR036291">
    <property type="entry name" value="NAD(P)-bd_dom_sf"/>
</dbReference>
<evidence type="ECO:0000313" key="9">
    <source>
        <dbReference type="Proteomes" id="UP000297014"/>
    </source>
</evidence>
<dbReference type="SUPFAM" id="SSF75615">
    <property type="entry name" value="Siroheme synthase middle domains-like"/>
    <property type="match status" value="1"/>
</dbReference>
<dbReference type="Gene3D" id="3.40.50.720">
    <property type="entry name" value="NAD(P)-binding Rossmann-like Domain"/>
    <property type="match status" value="1"/>
</dbReference>
<dbReference type="AlphaFoldDB" id="A0A094WJS4"/>
<evidence type="ECO:0000256" key="4">
    <source>
        <dbReference type="ARBA" id="ARBA00023027"/>
    </source>
</evidence>
<accession>A0A094WJS4</accession>